<dbReference type="Pfam" id="PF04055">
    <property type="entry name" value="Radical_SAM"/>
    <property type="match status" value="1"/>
</dbReference>
<dbReference type="AlphaFoldDB" id="A0A7G8BMI8"/>
<evidence type="ECO:0000256" key="5">
    <source>
        <dbReference type="ARBA" id="ARBA00023014"/>
    </source>
</evidence>
<evidence type="ECO:0000259" key="6">
    <source>
        <dbReference type="PROSITE" id="PS51918"/>
    </source>
</evidence>
<dbReference type="PANTHER" id="PTHR11228">
    <property type="entry name" value="RADICAL SAM DOMAIN PROTEIN"/>
    <property type="match status" value="1"/>
</dbReference>
<keyword evidence="3" id="KW-0479">Metal-binding</keyword>
<protein>
    <submittedName>
        <fullName evidence="7">Radical SAM protein</fullName>
    </submittedName>
</protein>
<dbReference type="PROSITE" id="PS51918">
    <property type="entry name" value="RADICAL_SAM"/>
    <property type="match status" value="1"/>
</dbReference>
<sequence length="347" mass="38697">MSSQLVHVGLAEIKPTLLASDRLQKLPILILNVHERCNCRCLMCDIWKRSNAGELTTEELTRHRESIINLGVRQVVLTGGEPLLHSHLEALCSFLRECGVTITLLSTGLLLKKRAELVATLTDEVIVSLDGPEEIHDRVRRVRGGFQLIRDGILALRQLNPSLPIRGRSTVQRANYSSLRQTVQAARSLGLDSISFLAADVTSQAFNRELVWPGERQNEIALSATEILVLEREIDLLISEHGNDFNSRFIVESPEKLRRIARHFRAHLGQVSSEAPKCNAPWVSAVVEVDGSVRPCFFHPKTGSLEASTLEEALNNEEARAFRSTLNVQENSTCKRCVCSLHYTQAS</sequence>
<evidence type="ECO:0000256" key="3">
    <source>
        <dbReference type="ARBA" id="ARBA00022723"/>
    </source>
</evidence>
<dbReference type="GO" id="GO:0003824">
    <property type="term" value="F:catalytic activity"/>
    <property type="evidence" value="ECO:0007669"/>
    <property type="project" value="InterPro"/>
</dbReference>
<evidence type="ECO:0000256" key="1">
    <source>
        <dbReference type="ARBA" id="ARBA00001966"/>
    </source>
</evidence>
<dbReference type="SUPFAM" id="SSF102114">
    <property type="entry name" value="Radical SAM enzymes"/>
    <property type="match status" value="1"/>
</dbReference>
<dbReference type="RefSeq" id="WP_186745383.1">
    <property type="nucleotide sequence ID" value="NZ_CP060394.1"/>
</dbReference>
<dbReference type="SFLD" id="SFLDG01067">
    <property type="entry name" value="SPASM/twitch_domain_containing"/>
    <property type="match status" value="1"/>
</dbReference>
<name>A0A7G8BMI8_9BACT</name>
<keyword evidence="8" id="KW-1185">Reference proteome</keyword>
<accession>A0A7G8BMI8</accession>
<proteinExistence type="predicted"/>
<dbReference type="Proteomes" id="UP000515312">
    <property type="component" value="Chromosome"/>
</dbReference>
<dbReference type="EMBL" id="CP060394">
    <property type="protein sequence ID" value="QNI33758.1"/>
    <property type="molecule type" value="Genomic_DNA"/>
</dbReference>
<dbReference type="GO" id="GO:0051536">
    <property type="term" value="F:iron-sulfur cluster binding"/>
    <property type="evidence" value="ECO:0007669"/>
    <property type="project" value="UniProtKB-KW"/>
</dbReference>
<dbReference type="InterPro" id="IPR058240">
    <property type="entry name" value="rSAM_sf"/>
</dbReference>
<evidence type="ECO:0000256" key="2">
    <source>
        <dbReference type="ARBA" id="ARBA00022691"/>
    </source>
</evidence>
<dbReference type="InterPro" id="IPR050377">
    <property type="entry name" value="Radical_SAM_PqqE_MftC-like"/>
</dbReference>
<keyword evidence="5" id="KW-0411">Iron-sulfur</keyword>
<evidence type="ECO:0000256" key="4">
    <source>
        <dbReference type="ARBA" id="ARBA00023004"/>
    </source>
</evidence>
<evidence type="ECO:0000313" key="7">
    <source>
        <dbReference type="EMBL" id="QNI33758.1"/>
    </source>
</evidence>
<keyword evidence="4" id="KW-0408">Iron</keyword>
<dbReference type="PANTHER" id="PTHR11228:SF7">
    <property type="entry name" value="PQQA PEPTIDE CYCLASE"/>
    <property type="match status" value="1"/>
</dbReference>
<dbReference type="SFLD" id="SFLDS00029">
    <property type="entry name" value="Radical_SAM"/>
    <property type="match status" value="1"/>
</dbReference>
<dbReference type="CDD" id="cd21109">
    <property type="entry name" value="SPASM"/>
    <property type="match status" value="1"/>
</dbReference>
<dbReference type="InterPro" id="IPR013785">
    <property type="entry name" value="Aldolase_TIM"/>
</dbReference>
<reference evidence="7 8" key="1">
    <citation type="submission" date="2020-08" db="EMBL/GenBank/DDBJ databases">
        <title>Edaphobacter telluris sp. nov. and Acidobacterium dinghuensis sp. nov., two acidobacteria isolated from forest soil.</title>
        <authorList>
            <person name="Fu J."/>
            <person name="Qiu L."/>
        </authorList>
    </citation>
    <scope>NUCLEOTIDE SEQUENCE [LARGE SCALE GENOMIC DNA]</scope>
    <source>
        <strain evidence="7">4Y35</strain>
    </source>
</reference>
<dbReference type="InterPro" id="IPR007197">
    <property type="entry name" value="rSAM"/>
</dbReference>
<feature type="domain" description="Radical SAM core" evidence="6">
    <location>
        <begin position="23"/>
        <end position="237"/>
    </location>
</feature>
<organism evidence="7 8">
    <name type="scientific">Alloacidobacterium dinghuense</name>
    <dbReference type="NCBI Taxonomy" id="2763107"/>
    <lineage>
        <taxon>Bacteria</taxon>
        <taxon>Pseudomonadati</taxon>
        <taxon>Acidobacteriota</taxon>
        <taxon>Terriglobia</taxon>
        <taxon>Terriglobales</taxon>
        <taxon>Acidobacteriaceae</taxon>
        <taxon>Alloacidobacterium</taxon>
    </lineage>
</organism>
<comment type="cofactor">
    <cofactor evidence="1">
        <name>[4Fe-4S] cluster</name>
        <dbReference type="ChEBI" id="CHEBI:49883"/>
    </cofactor>
</comment>
<dbReference type="Gene3D" id="3.20.20.70">
    <property type="entry name" value="Aldolase class I"/>
    <property type="match status" value="1"/>
</dbReference>
<dbReference type="CDD" id="cd01335">
    <property type="entry name" value="Radical_SAM"/>
    <property type="match status" value="1"/>
</dbReference>
<dbReference type="KEGG" id="adin:H7849_07515"/>
<dbReference type="InterPro" id="IPR006638">
    <property type="entry name" value="Elp3/MiaA/NifB-like_rSAM"/>
</dbReference>
<gene>
    <name evidence="7" type="ORF">H7849_07515</name>
</gene>
<dbReference type="GO" id="GO:0046872">
    <property type="term" value="F:metal ion binding"/>
    <property type="evidence" value="ECO:0007669"/>
    <property type="project" value="UniProtKB-KW"/>
</dbReference>
<dbReference type="SMART" id="SM00729">
    <property type="entry name" value="Elp3"/>
    <property type="match status" value="1"/>
</dbReference>
<keyword evidence="2" id="KW-0949">S-adenosyl-L-methionine</keyword>
<evidence type="ECO:0000313" key="8">
    <source>
        <dbReference type="Proteomes" id="UP000515312"/>
    </source>
</evidence>
<dbReference type="InterPro" id="IPR023885">
    <property type="entry name" value="4Fe4S-binding_SPASM_dom"/>
</dbReference>
<dbReference type="SFLD" id="SFLDG01386">
    <property type="entry name" value="main_SPASM_domain-containing"/>
    <property type="match status" value="1"/>
</dbReference>
<dbReference type="Pfam" id="PF13186">
    <property type="entry name" value="SPASM"/>
    <property type="match status" value="1"/>
</dbReference>